<dbReference type="SUPFAM" id="SSF51126">
    <property type="entry name" value="Pectin lyase-like"/>
    <property type="match status" value="1"/>
</dbReference>
<dbReference type="InterPro" id="IPR022441">
    <property type="entry name" value="Para_beta_helix_rpt-2"/>
</dbReference>
<accession>A0ABV5ZER0</accession>
<dbReference type="InterPro" id="IPR012334">
    <property type="entry name" value="Pectin_lyas_fold"/>
</dbReference>
<dbReference type="Proteomes" id="UP001589628">
    <property type="component" value="Unassembled WGS sequence"/>
</dbReference>
<dbReference type="Pfam" id="PF05048">
    <property type="entry name" value="NosD"/>
    <property type="match status" value="1"/>
</dbReference>
<evidence type="ECO:0000256" key="1">
    <source>
        <dbReference type="ARBA" id="ARBA00004906"/>
    </source>
</evidence>
<evidence type="ECO:0000259" key="5">
    <source>
        <dbReference type="SMART" id="SM00722"/>
    </source>
</evidence>
<dbReference type="InterPro" id="IPR006633">
    <property type="entry name" value="Carb-bd_sugar_hydrolysis-dom"/>
</dbReference>
<keyword evidence="3" id="KW-0833">Ubl conjugation pathway</keyword>
<dbReference type="PANTHER" id="PTHR22990:SF15">
    <property type="entry name" value="F-BOX ONLY PROTEIN 10"/>
    <property type="match status" value="1"/>
</dbReference>
<keyword evidence="7" id="KW-1185">Reference proteome</keyword>
<dbReference type="NCBIfam" id="TIGR04247">
    <property type="entry name" value="NosD_copper_fam"/>
    <property type="match status" value="1"/>
</dbReference>
<feature type="domain" description="Carbohydrate-binding/sugar hydrolysis" evidence="5">
    <location>
        <begin position="196"/>
        <end position="374"/>
    </location>
</feature>
<evidence type="ECO:0000256" key="4">
    <source>
        <dbReference type="SAM" id="SignalP"/>
    </source>
</evidence>
<dbReference type="EMBL" id="JBHLZN010000006">
    <property type="protein sequence ID" value="MFB9887768.1"/>
    <property type="molecule type" value="Genomic_DNA"/>
</dbReference>
<proteinExistence type="predicted"/>
<reference evidence="6 7" key="1">
    <citation type="submission" date="2024-09" db="EMBL/GenBank/DDBJ databases">
        <authorList>
            <person name="Sun Q."/>
            <person name="Mori K."/>
        </authorList>
    </citation>
    <scope>NUCLEOTIDE SEQUENCE [LARGE SCALE GENOMIC DNA]</scope>
    <source>
        <strain evidence="6 7">ATCC 51285</strain>
    </source>
</reference>
<evidence type="ECO:0000313" key="6">
    <source>
        <dbReference type="EMBL" id="MFB9887768.1"/>
    </source>
</evidence>
<dbReference type="NCBIfam" id="TIGR03804">
    <property type="entry name" value="para_beta_helix"/>
    <property type="match status" value="1"/>
</dbReference>
<dbReference type="PANTHER" id="PTHR22990">
    <property type="entry name" value="F-BOX ONLY PROTEIN"/>
    <property type="match status" value="1"/>
</dbReference>
<keyword evidence="2" id="KW-0677">Repeat</keyword>
<dbReference type="SMART" id="SM00722">
    <property type="entry name" value="CASH"/>
    <property type="match status" value="2"/>
</dbReference>
<dbReference type="InterPro" id="IPR007742">
    <property type="entry name" value="NosD_dom"/>
</dbReference>
<dbReference type="SMART" id="SM00710">
    <property type="entry name" value="PbH1"/>
    <property type="match status" value="8"/>
</dbReference>
<evidence type="ECO:0000256" key="2">
    <source>
        <dbReference type="ARBA" id="ARBA00022737"/>
    </source>
</evidence>
<keyword evidence="4" id="KW-0732">Signal</keyword>
<comment type="pathway">
    <text evidence="1">Protein modification; protein ubiquitination.</text>
</comment>
<evidence type="ECO:0000256" key="3">
    <source>
        <dbReference type="ARBA" id="ARBA00022786"/>
    </source>
</evidence>
<gene>
    <name evidence="6" type="ORF">ACFFLH_15230</name>
</gene>
<sequence>MRLLLQSLLILCWWLSGMVSAAQFQAADDATLQRLLQQANSGDEIVLQGGRYRGPLMIDKAIQLRGVAGASPAIIDSGGAGHGLEIRSPGVVIAHLQIENWGRDLGQLHAGIFIHKQASASRIIHNRLQGIGFGIWVDAAADVEITANQIEGDDRVRSEDRGNGIHLFNVSGALVKDNEVWHSRDGIYIDSSNFNRLEGNLLRDLRYGVHYMYSHSNQVLGNITLRTRTGYALMQSKRLTVRDNLSYQDMNYGILMNFITDSDISGNQVFEVQSARTPQQQGGSKVLGGEGKALFVYNSLYNRIEGNLFARSDLGVHLTAGSEDNQLQGNAFIHNRTQVKYVSTRSQEWSVEGQGNYWSDYLGWDHNEDGLGDAYYEPNDGVDRLLWQYPSARMLFNSPAVLTLRWVQRQFPVFRPPGVRDSYPLMATPLAVMPIETLLQERGYGGR</sequence>
<dbReference type="InterPro" id="IPR006626">
    <property type="entry name" value="PbH1"/>
</dbReference>
<dbReference type="InterPro" id="IPR051550">
    <property type="entry name" value="SCF-Subunits/Alg-Epimerases"/>
</dbReference>
<dbReference type="Gene3D" id="2.160.20.10">
    <property type="entry name" value="Single-stranded right-handed beta-helix, Pectin lyase-like"/>
    <property type="match status" value="1"/>
</dbReference>
<organism evidence="6 7">
    <name type="scientific">Balneatrix alpica</name>
    <dbReference type="NCBI Taxonomy" id="75684"/>
    <lineage>
        <taxon>Bacteria</taxon>
        <taxon>Pseudomonadati</taxon>
        <taxon>Pseudomonadota</taxon>
        <taxon>Gammaproteobacteria</taxon>
        <taxon>Oceanospirillales</taxon>
        <taxon>Balneatrichaceae</taxon>
        <taxon>Balneatrix</taxon>
    </lineage>
</organism>
<dbReference type="InterPro" id="IPR011050">
    <property type="entry name" value="Pectin_lyase_fold/virulence"/>
</dbReference>
<evidence type="ECO:0000313" key="7">
    <source>
        <dbReference type="Proteomes" id="UP001589628"/>
    </source>
</evidence>
<dbReference type="InterPro" id="IPR026464">
    <property type="entry name" value="NosD_copper_fam"/>
</dbReference>
<protein>
    <submittedName>
        <fullName evidence="6">Nitrous oxide reductase family maturation protein NosD</fullName>
    </submittedName>
</protein>
<feature type="signal peptide" evidence="4">
    <location>
        <begin position="1"/>
        <end position="21"/>
    </location>
</feature>
<feature type="domain" description="Carbohydrate-binding/sugar hydrolysis" evidence="5">
    <location>
        <begin position="39"/>
        <end position="190"/>
    </location>
</feature>
<dbReference type="RefSeq" id="WP_051527598.1">
    <property type="nucleotide sequence ID" value="NZ_JBHLZN010000006.1"/>
</dbReference>
<name>A0ABV5ZER0_9GAMM</name>
<comment type="caution">
    <text evidence="6">The sequence shown here is derived from an EMBL/GenBank/DDBJ whole genome shotgun (WGS) entry which is preliminary data.</text>
</comment>
<feature type="chain" id="PRO_5045965682" evidence="4">
    <location>
        <begin position="22"/>
        <end position="447"/>
    </location>
</feature>